<dbReference type="Gramene" id="KCW64984">
    <property type="protein sequence ID" value="KCW64984"/>
    <property type="gene ID" value="EUGRSUZ_G02528"/>
</dbReference>
<dbReference type="SUPFAM" id="SSF50998">
    <property type="entry name" value="Quinoprotein alcohol dehydrogenase-like"/>
    <property type="match status" value="1"/>
</dbReference>
<dbReference type="Gene3D" id="2.140.10.10">
    <property type="entry name" value="Quinoprotein alcohol dehydrogenase-like superfamily"/>
    <property type="match status" value="1"/>
</dbReference>
<proteinExistence type="predicted"/>
<reference evidence="1" key="1">
    <citation type="submission" date="2013-07" db="EMBL/GenBank/DDBJ databases">
        <title>The genome of Eucalyptus grandis.</title>
        <authorList>
            <person name="Schmutz J."/>
            <person name="Hayes R."/>
            <person name="Myburg A."/>
            <person name="Tuskan G."/>
            <person name="Grattapaglia D."/>
            <person name="Rokhsar D.S."/>
        </authorList>
    </citation>
    <scope>NUCLEOTIDE SEQUENCE</scope>
    <source>
        <tissue evidence="1">Leaf extractions</tissue>
    </source>
</reference>
<dbReference type="PANTHER" id="PTHR32303">
    <property type="entry name" value="QUINOPROTEIN ALCOHOL DEHYDROGENASE (CYTOCHROME C)"/>
    <property type="match status" value="1"/>
</dbReference>
<dbReference type="STRING" id="71139.A0A059BG45"/>
<protein>
    <submittedName>
        <fullName evidence="1">Uncharacterized protein</fullName>
    </submittedName>
</protein>
<dbReference type="EMBL" id="KK198759">
    <property type="protein sequence ID" value="KCW64984.1"/>
    <property type="molecule type" value="Genomic_DNA"/>
</dbReference>
<gene>
    <name evidence="1" type="ORF">EUGRSUZ_G02528</name>
</gene>
<dbReference type="PANTHER" id="PTHR32303:SF18">
    <property type="entry name" value="POLYVINYLALCOHOL DEHYDROGENASE-LIKE"/>
    <property type="match status" value="1"/>
</dbReference>
<organism evidence="1">
    <name type="scientific">Eucalyptus grandis</name>
    <name type="common">Flooded gum</name>
    <dbReference type="NCBI Taxonomy" id="71139"/>
    <lineage>
        <taxon>Eukaryota</taxon>
        <taxon>Viridiplantae</taxon>
        <taxon>Streptophyta</taxon>
        <taxon>Embryophyta</taxon>
        <taxon>Tracheophyta</taxon>
        <taxon>Spermatophyta</taxon>
        <taxon>Magnoliopsida</taxon>
        <taxon>eudicotyledons</taxon>
        <taxon>Gunneridae</taxon>
        <taxon>Pentapetalae</taxon>
        <taxon>rosids</taxon>
        <taxon>malvids</taxon>
        <taxon>Myrtales</taxon>
        <taxon>Myrtaceae</taxon>
        <taxon>Myrtoideae</taxon>
        <taxon>Eucalypteae</taxon>
        <taxon>Eucalyptus</taxon>
    </lineage>
</organism>
<dbReference type="OMA" id="VRTHCHS"/>
<evidence type="ECO:0000313" key="1">
    <source>
        <dbReference type="EMBL" id="KCW64984.1"/>
    </source>
</evidence>
<name>A0A059BG45_EUCGR</name>
<accession>A0A059BG45</accession>
<dbReference type="AlphaFoldDB" id="A0A059BG45"/>
<dbReference type="InterPro" id="IPR011047">
    <property type="entry name" value="Quinoprotein_ADH-like_sf"/>
</dbReference>
<dbReference type="InParanoid" id="A0A059BG45"/>
<sequence length="204" mass="22684">MLISPLTARGLQLRWKFFAGKDISATLAIANGVVYFSLAKRLLAYTIPDEDSKRGGYSGASQCGSSPATDPRRRLLYVANNNLYTVSPWVAQCQEKQNNQTKKPSQPALRARQMGGYDAFYFACLAHNNPDCPPGPNEWGGLPMLLSISTNGNRRDTIAAMLKSGFARALDRDTRHIVWFKVRTHCHSWETLILLHAAHSCITM</sequence>